<dbReference type="EMBL" id="CP124543">
    <property type="protein sequence ID" value="WGV23985.1"/>
    <property type="molecule type" value="Genomic_DNA"/>
</dbReference>
<protein>
    <submittedName>
        <fullName evidence="1">Uncharacterized protein</fullName>
    </submittedName>
</protein>
<dbReference type="Proteomes" id="UP001223520">
    <property type="component" value="Chromosome"/>
</dbReference>
<evidence type="ECO:0000313" key="2">
    <source>
        <dbReference type="Proteomes" id="UP001223520"/>
    </source>
</evidence>
<dbReference type="KEGG" id="hbq:QI031_19520"/>
<dbReference type="RefSeq" id="WP_281481314.1">
    <property type="nucleotide sequence ID" value="NZ_CP124543.1"/>
</dbReference>
<reference evidence="1 2" key="1">
    <citation type="journal article" date="2023" name="Limnol Oceanogr Lett">
        <title>Environmental adaptations by the intertidal Antarctic cyanobacterium Halotia branconii CENA392 as revealed using long-read genome sequencing.</title>
        <authorList>
            <person name="Dextro R.B."/>
            <person name="Delbaje E."/>
            <person name="Freitas P.N.N."/>
            <person name="Geraldes V."/>
            <person name="Pinto E."/>
            <person name="Long P.F."/>
            <person name="Fiore M.F."/>
        </authorList>
    </citation>
    <scope>NUCLEOTIDE SEQUENCE [LARGE SCALE GENOMIC DNA]</scope>
    <source>
        <strain evidence="1 2">CENA392</strain>
    </source>
</reference>
<gene>
    <name evidence="1" type="ORF">QI031_19520</name>
</gene>
<organism evidence="1 2">
    <name type="scientific">Halotia branconii CENA392</name>
    <dbReference type="NCBI Taxonomy" id="1539056"/>
    <lineage>
        <taxon>Bacteria</taxon>
        <taxon>Bacillati</taxon>
        <taxon>Cyanobacteriota</taxon>
        <taxon>Cyanophyceae</taxon>
        <taxon>Nostocales</taxon>
        <taxon>Nodulariaceae</taxon>
        <taxon>Halotia</taxon>
    </lineage>
</organism>
<accession>A0AAJ6P7T8</accession>
<sequence length="106" mass="11492">MTNLSGFQKLIAIANEHGISCHAAPEECLVASLPGDDDFLLAFTWSGAVEGEPPEHELIAISVQDIAKEVTVAAWQIPTYLFGNVLRQAQMLVTAHKDFMLGTNEP</sequence>
<dbReference type="AlphaFoldDB" id="A0AAJ6P7T8"/>
<keyword evidence="2" id="KW-1185">Reference proteome</keyword>
<proteinExistence type="predicted"/>
<evidence type="ECO:0000313" key="1">
    <source>
        <dbReference type="EMBL" id="WGV23985.1"/>
    </source>
</evidence>
<name>A0AAJ6P7T8_9CYAN</name>